<accession>A0A3Q8X9M6</accession>
<organism evidence="4 5">
    <name type="scientific">Paenibacillus albus</name>
    <dbReference type="NCBI Taxonomy" id="2495582"/>
    <lineage>
        <taxon>Bacteria</taxon>
        <taxon>Bacillati</taxon>
        <taxon>Bacillota</taxon>
        <taxon>Bacilli</taxon>
        <taxon>Bacillales</taxon>
        <taxon>Paenibacillaceae</taxon>
        <taxon>Paenibacillus</taxon>
    </lineage>
</organism>
<dbReference type="OrthoDB" id="2608608at2"/>
<evidence type="ECO:0000313" key="5">
    <source>
        <dbReference type="Proteomes" id="UP000272528"/>
    </source>
</evidence>
<keyword evidence="3" id="KW-0472">Membrane</keyword>
<sequence length="147" mass="15456">MLKRYLKNQKGLTLIELLAVVVILGVIAAIAVPSVFNIMNNSKKDAEVANANQLISSAKILVANGTITTTKTETLANMVTDGVMDSVLKDPFTKAAYDTAEVVVTYDSTANTFSYAVLLVAGAHGVYDGTTTKTAVSESSDLKASAH</sequence>
<name>A0A3Q8X9M6_9BACL</name>
<dbReference type="KEGG" id="palb:EJC50_29360"/>
<dbReference type="SUPFAM" id="SSF54523">
    <property type="entry name" value="Pili subunits"/>
    <property type="match status" value="1"/>
</dbReference>
<dbReference type="EMBL" id="CP034437">
    <property type="protein sequence ID" value="AZN43340.1"/>
    <property type="molecule type" value="Genomic_DNA"/>
</dbReference>
<protein>
    <submittedName>
        <fullName evidence="4">Type II secretion system protein</fullName>
    </submittedName>
</protein>
<keyword evidence="3" id="KW-1133">Transmembrane helix</keyword>
<keyword evidence="5" id="KW-1185">Reference proteome</keyword>
<dbReference type="NCBIfam" id="TIGR02532">
    <property type="entry name" value="IV_pilin_GFxxxE"/>
    <property type="match status" value="1"/>
</dbReference>
<comment type="subcellular location">
    <subcellularLocation>
        <location evidence="1">Cell surface</location>
    </subcellularLocation>
</comment>
<dbReference type="GO" id="GO:0030420">
    <property type="term" value="P:establishment of competence for transformation"/>
    <property type="evidence" value="ECO:0007669"/>
    <property type="project" value="UniProtKB-KW"/>
</dbReference>
<dbReference type="RefSeq" id="WP_126019782.1">
    <property type="nucleotide sequence ID" value="NZ_CP034437.1"/>
</dbReference>
<gene>
    <name evidence="4" type="ORF">EJC50_29360</name>
</gene>
<dbReference type="InterPro" id="IPR012902">
    <property type="entry name" value="N_methyl_site"/>
</dbReference>
<dbReference type="Proteomes" id="UP000272528">
    <property type="component" value="Chromosome"/>
</dbReference>
<feature type="transmembrane region" description="Helical" evidence="3">
    <location>
        <begin position="12"/>
        <end position="36"/>
    </location>
</feature>
<dbReference type="Pfam" id="PF07963">
    <property type="entry name" value="N_methyl"/>
    <property type="match status" value="1"/>
</dbReference>
<dbReference type="InterPro" id="IPR045584">
    <property type="entry name" value="Pilin-like"/>
</dbReference>
<keyword evidence="2" id="KW-0178">Competence</keyword>
<evidence type="ECO:0000256" key="3">
    <source>
        <dbReference type="SAM" id="Phobius"/>
    </source>
</evidence>
<dbReference type="GO" id="GO:0009986">
    <property type="term" value="C:cell surface"/>
    <property type="evidence" value="ECO:0007669"/>
    <property type="project" value="UniProtKB-SubCell"/>
</dbReference>
<evidence type="ECO:0000313" key="4">
    <source>
        <dbReference type="EMBL" id="AZN43340.1"/>
    </source>
</evidence>
<evidence type="ECO:0000256" key="1">
    <source>
        <dbReference type="ARBA" id="ARBA00004241"/>
    </source>
</evidence>
<evidence type="ECO:0000256" key="2">
    <source>
        <dbReference type="ARBA" id="ARBA00023287"/>
    </source>
</evidence>
<keyword evidence="3" id="KW-0812">Transmembrane</keyword>
<reference evidence="5" key="1">
    <citation type="submission" date="2018-12" db="EMBL/GenBank/DDBJ databases">
        <title>Genome sequence of Peanibacillus sp.</title>
        <authorList>
            <person name="Subramani G."/>
            <person name="Srinivasan S."/>
            <person name="Kim M.K."/>
        </authorList>
    </citation>
    <scope>NUCLEOTIDE SEQUENCE [LARGE SCALE GENOMIC DNA]</scope>
    <source>
        <strain evidence="5">18JY67-1</strain>
    </source>
</reference>
<dbReference type="AlphaFoldDB" id="A0A3Q8X9M6"/>
<dbReference type="PROSITE" id="PS00409">
    <property type="entry name" value="PROKAR_NTER_METHYL"/>
    <property type="match status" value="1"/>
</dbReference>
<proteinExistence type="predicted"/>
<dbReference type="Gene3D" id="3.30.700.10">
    <property type="entry name" value="Glycoprotein, Type 4 Pilin"/>
    <property type="match status" value="1"/>
</dbReference>